<evidence type="ECO:0000259" key="1">
    <source>
        <dbReference type="Pfam" id="PF05699"/>
    </source>
</evidence>
<gene>
    <name evidence="2" type="ORF">TBRA_LOCUS14081</name>
</gene>
<dbReference type="PANTHER" id="PTHR46289:SF14">
    <property type="entry name" value="DUF4371 DOMAIN-CONTAINING PROTEIN"/>
    <property type="match status" value="1"/>
</dbReference>
<name>A0A6H5IVU2_9HYME</name>
<accession>A0A6H5IVU2</accession>
<dbReference type="Proteomes" id="UP000479190">
    <property type="component" value="Unassembled WGS sequence"/>
</dbReference>
<dbReference type="PANTHER" id="PTHR46289">
    <property type="entry name" value="52 KDA REPRESSOR OF THE INHIBITOR OF THE PROTEIN KINASE-LIKE PROTEIN-RELATED"/>
    <property type="match status" value="1"/>
</dbReference>
<organism evidence="2 3">
    <name type="scientific">Trichogramma brassicae</name>
    <dbReference type="NCBI Taxonomy" id="86971"/>
    <lineage>
        <taxon>Eukaryota</taxon>
        <taxon>Metazoa</taxon>
        <taxon>Ecdysozoa</taxon>
        <taxon>Arthropoda</taxon>
        <taxon>Hexapoda</taxon>
        <taxon>Insecta</taxon>
        <taxon>Pterygota</taxon>
        <taxon>Neoptera</taxon>
        <taxon>Endopterygota</taxon>
        <taxon>Hymenoptera</taxon>
        <taxon>Apocrita</taxon>
        <taxon>Proctotrupomorpha</taxon>
        <taxon>Chalcidoidea</taxon>
        <taxon>Trichogrammatidae</taxon>
        <taxon>Trichogramma</taxon>
    </lineage>
</organism>
<evidence type="ECO:0000313" key="2">
    <source>
        <dbReference type="EMBL" id="CAB0042463.1"/>
    </source>
</evidence>
<dbReference type="AlphaFoldDB" id="A0A6H5IVU2"/>
<dbReference type="GO" id="GO:0046983">
    <property type="term" value="F:protein dimerization activity"/>
    <property type="evidence" value="ECO:0007669"/>
    <property type="project" value="InterPro"/>
</dbReference>
<dbReference type="OrthoDB" id="10015673at2759"/>
<protein>
    <recommendedName>
        <fullName evidence="1">HAT C-terminal dimerisation domain-containing protein</fullName>
    </recommendedName>
</protein>
<dbReference type="InterPro" id="IPR008906">
    <property type="entry name" value="HATC_C_dom"/>
</dbReference>
<keyword evidence="3" id="KW-1185">Reference proteome</keyword>
<proteinExistence type="predicted"/>
<evidence type="ECO:0000313" key="3">
    <source>
        <dbReference type="Proteomes" id="UP000479190"/>
    </source>
</evidence>
<feature type="domain" description="HAT C-terminal dimerisation" evidence="1">
    <location>
        <begin position="266"/>
        <end position="313"/>
    </location>
</feature>
<dbReference type="Pfam" id="PF05699">
    <property type="entry name" value="Dimer_Tnp_hAT"/>
    <property type="match status" value="1"/>
</dbReference>
<dbReference type="InterPro" id="IPR052958">
    <property type="entry name" value="IFN-induced_PKR_regulator"/>
</dbReference>
<sequence>MGRARAPESLAISLPIAKRLNKHSIEHVYGSRAQLVPEVSRSSCMISFERKQLLDRQGIRFKDVRLSRLYGSYDSNGQASSDILRVMSLLILQRRLRNSSRQAIAVQGRRFKRSSIERYTACDESPHSATATPKFIPPSYCRAGQTIQTVKHRAIYCVADDSNGQASNDILRVTSLLILQRRLRNSSRQAIAVQGRRFKRLSIERYTACDESPHSATANPKFIPPSYCRAGQTIQTVKHRTIYYVYWSRKDEIDYPCCAVEALAECNEELFPNIFLLLKIYATLPVTTCTPERSFSTLRRLKTYLRNSCGQDRLASWTLGEESERILYGVMIWTSDSATAGRHEQRASRQRAEIRKQTLAVAQFDFLNIRILMQKSIILYVKNITVI</sequence>
<reference evidence="2 3" key="1">
    <citation type="submission" date="2020-02" db="EMBL/GenBank/DDBJ databases">
        <authorList>
            <person name="Ferguson B K."/>
        </authorList>
    </citation>
    <scope>NUCLEOTIDE SEQUENCE [LARGE SCALE GENOMIC DNA]</scope>
</reference>
<dbReference type="EMBL" id="CADCXV010001196">
    <property type="protein sequence ID" value="CAB0042463.1"/>
    <property type="molecule type" value="Genomic_DNA"/>
</dbReference>